<organism evidence="11 12">
    <name type="scientific">Corynebacterium suedekumii</name>
    <dbReference type="NCBI Taxonomy" id="3049801"/>
    <lineage>
        <taxon>Bacteria</taxon>
        <taxon>Bacillati</taxon>
        <taxon>Actinomycetota</taxon>
        <taxon>Actinomycetes</taxon>
        <taxon>Mycobacteriales</taxon>
        <taxon>Corynebacteriaceae</taxon>
        <taxon>Corynebacterium</taxon>
    </lineage>
</organism>
<name>A0ABY8VKK2_9CORY</name>
<evidence type="ECO:0000256" key="5">
    <source>
        <dbReference type="ARBA" id="ARBA00011738"/>
    </source>
</evidence>
<evidence type="ECO:0000259" key="10">
    <source>
        <dbReference type="Pfam" id="PF00291"/>
    </source>
</evidence>
<feature type="domain" description="Tryptophan synthase beta chain-like PALP" evidence="10">
    <location>
        <begin position="10"/>
        <end position="299"/>
    </location>
</feature>
<dbReference type="CDD" id="cd01561">
    <property type="entry name" value="CBS_like"/>
    <property type="match status" value="1"/>
</dbReference>
<gene>
    <name evidence="11" type="primary">sbnA</name>
    <name evidence="11" type="ORF">QP029_10210</name>
</gene>
<comment type="similarity">
    <text evidence="4">Belongs to the cysteine synthase/cystathionine beta-synthase family. SbnA subfamily.</text>
</comment>
<evidence type="ECO:0000313" key="11">
    <source>
        <dbReference type="EMBL" id="WIM69607.1"/>
    </source>
</evidence>
<comment type="subunit">
    <text evidence="5">Homodimer.</text>
</comment>
<evidence type="ECO:0000313" key="12">
    <source>
        <dbReference type="Proteomes" id="UP001238805"/>
    </source>
</evidence>
<proteinExistence type="inferred from homology"/>
<dbReference type="InterPro" id="IPR050214">
    <property type="entry name" value="Cys_Synth/Cystath_Beta-Synth"/>
</dbReference>
<dbReference type="Pfam" id="PF00291">
    <property type="entry name" value="PALP"/>
    <property type="match status" value="1"/>
</dbReference>
<dbReference type="Gene3D" id="3.40.50.1100">
    <property type="match status" value="2"/>
</dbReference>
<dbReference type="NCBIfam" id="TIGR03945">
    <property type="entry name" value="PLP_SbnA_fam"/>
    <property type="match status" value="1"/>
</dbReference>
<comment type="cofactor">
    <cofactor evidence="1">
        <name>pyridoxal 5'-phosphate</name>
        <dbReference type="ChEBI" id="CHEBI:597326"/>
    </cofactor>
</comment>
<keyword evidence="9" id="KW-0663">Pyridoxal phosphate</keyword>
<dbReference type="Proteomes" id="UP001238805">
    <property type="component" value="Chromosome"/>
</dbReference>
<dbReference type="InterPro" id="IPR001926">
    <property type="entry name" value="TrpB-like_PALP"/>
</dbReference>
<dbReference type="EC" id="2.5.1.140" evidence="6"/>
<keyword evidence="8" id="KW-0808">Transferase</keyword>
<dbReference type="PANTHER" id="PTHR10314">
    <property type="entry name" value="CYSTATHIONINE BETA-SYNTHASE"/>
    <property type="match status" value="1"/>
</dbReference>
<evidence type="ECO:0000256" key="2">
    <source>
        <dbReference type="ARBA" id="ARBA00004056"/>
    </source>
</evidence>
<sequence length="319" mass="33949">MKNTHGPTVADTIGNTPLVRLDRLVEERDVSVWAKLEYFNPGGSAKDRTATAMVEAAIADGRLRPGDTVVESSSGNLGVAMARQAALGGWTFHCVVDPRANKATVAHMEALGAVVHMLDWPDPETGDWLTARRAEVARLLEEIDGAICLDQYSNEAAFTAHAAGTMREIHEQLGTAPDYLLVAVSTTGTIGGCLRYIREHDLPTTVIAVDAEGSVLFQGTRGERHLPGFGAGVVPKLSESVTPDRVLRIPDRASVEGARRLARTEAILPGASGGAVIAGVDKLLEEGVEEGATIVAILHDGGPAYLDTIYNDDWVEQNL</sequence>
<evidence type="ECO:0000256" key="6">
    <source>
        <dbReference type="ARBA" id="ARBA00012331"/>
    </source>
</evidence>
<evidence type="ECO:0000256" key="4">
    <source>
        <dbReference type="ARBA" id="ARBA00008519"/>
    </source>
</evidence>
<dbReference type="PROSITE" id="PS00901">
    <property type="entry name" value="CYS_SYNTHASE"/>
    <property type="match status" value="1"/>
</dbReference>
<comment type="pathway">
    <text evidence="3">Siderophore biosynthesis.</text>
</comment>
<accession>A0ABY8VKK2</accession>
<evidence type="ECO:0000256" key="7">
    <source>
        <dbReference type="ARBA" id="ARBA00016985"/>
    </source>
</evidence>
<evidence type="ECO:0000256" key="9">
    <source>
        <dbReference type="ARBA" id="ARBA00022898"/>
    </source>
</evidence>
<evidence type="ECO:0000256" key="1">
    <source>
        <dbReference type="ARBA" id="ARBA00001933"/>
    </source>
</evidence>
<evidence type="ECO:0000256" key="3">
    <source>
        <dbReference type="ARBA" id="ARBA00004924"/>
    </source>
</evidence>
<evidence type="ECO:0000256" key="8">
    <source>
        <dbReference type="ARBA" id="ARBA00022679"/>
    </source>
</evidence>
<dbReference type="InterPro" id="IPR036052">
    <property type="entry name" value="TrpB-like_PALP_sf"/>
</dbReference>
<protein>
    <recommendedName>
        <fullName evidence="7">N-(2-amino-2-carboxyethyl)-L-glutamate synthase</fullName>
        <ecNumber evidence="6">2.5.1.140</ecNumber>
    </recommendedName>
</protein>
<dbReference type="InterPro" id="IPR023927">
    <property type="entry name" value="SbnA"/>
</dbReference>
<dbReference type="EMBL" id="CP126970">
    <property type="protein sequence ID" value="WIM69607.1"/>
    <property type="molecule type" value="Genomic_DNA"/>
</dbReference>
<dbReference type="InterPro" id="IPR001216">
    <property type="entry name" value="P-phosphate_BS"/>
</dbReference>
<keyword evidence="12" id="KW-1185">Reference proteome</keyword>
<comment type="function">
    <text evidence="2">Catalyzes the synthesis of N-((2S)-2-amino-2-carboxyethyl)-L-glutamate (ACEGA) from O-phospho-L-serine and L-glutamate. Involved in the biosynthesis of L-2,3-diaminopropionic acid (L-Dap), a precursor of staphyloferrin B and antibiotics.</text>
</comment>
<reference evidence="11 12" key="1">
    <citation type="submission" date="2023-05" db="EMBL/GenBank/DDBJ databases">
        <title>Corynebacterium suedekumii sp. nov. and Corynebacterium breve sp. nov. isolated from raw cow's milk.</title>
        <authorList>
            <person name="Baer M.K."/>
            <person name="Mehl L."/>
            <person name="Hellmuth R."/>
            <person name="Marke G."/>
            <person name="Lipski A."/>
        </authorList>
    </citation>
    <scope>NUCLEOTIDE SEQUENCE [LARGE SCALE GENOMIC DNA]</scope>
    <source>
        <strain evidence="11 12">LM112</strain>
    </source>
</reference>
<dbReference type="SUPFAM" id="SSF53686">
    <property type="entry name" value="Tryptophan synthase beta subunit-like PLP-dependent enzymes"/>
    <property type="match status" value="1"/>
</dbReference>
<dbReference type="RefSeq" id="WP_284874201.1">
    <property type="nucleotide sequence ID" value="NZ_CP126970.1"/>
</dbReference>